<gene>
    <name evidence="1" type="ORF">OH76DRAFT_1417384</name>
</gene>
<dbReference type="Proteomes" id="UP000256964">
    <property type="component" value="Unassembled WGS sequence"/>
</dbReference>
<organism evidence="1 2">
    <name type="scientific">Lentinus brumalis</name>
    <dbReference type="NCBI Taxonomy" id="2498619"/>
    <lineage>
        <taxon>Eukaryota</taxon>
        <taxon>Fungi</taxon>
        <taxon>Dikarya</taxon>
        <taxon>Basidiomycota</taxon>
        <taxon>Agaricomycotina</taxon>
        <taxon>Agaricomycetes</taxon>
        <taxon>Polyporales</taxon>
        <taxon>Polyporaceae</taxon>
        <taxon>Lentinus</taxon>
    </lineage>
</organism>
<reference evidence="1 2" key="1">
    <citation type="journal article" date="2018" name="Biotechnol. Biofuels">
        <title>Integrative visual omics of the white-rot fungus Polyporus brumalis exposes the biotechnological potential of its oxidative enzymes for delignifying raw plant biomass.</title>
        <authorList>
            <person name="Miyauchi S."/>
            <person name="Rancon A."/>
            <person name="Drula E."/>
            <person name="Hage H."/>
            <person name="Chaduli D."/>
            <person name="Favel A."/>
            <person name="Grisel S."/>
            <person name="Henrissat B."/>
            <person name="Herpoel-Gimbert I."/>
            <person name="Ruiz-Duenas F.J."/>
            <person name="Chevret D."/>
            <person name="Hainaut M."/>
            <person name="Lin J."/>
            <person name="Wang M."/>
            <person name="Pangilinan J."/>
            <person name="Lipzen A."/>
            <person name="Lesage-Meessen L."/>
            <person name="Navarro D."/>
            <person name="Riley R."/>
            <person name="Grigoriev I.V."/>
            <person name="Zhou S."/>
            <person name="Raouche S."/>
            <person name="Rosso M.N."/>
        </authorList>
    </citation>
    <scope>NUCLEOTIDE SEQUENCE [LARGE SCALE GENOMIC DNA]</scope>
    <source>
        <strain evidence="1 2">BRFM 1820</strain>
    </source>
</reference>
<protein>
    <submittedName>
        <fullName evidence="1">Uncharacterized protein</fullName>
    </submittedName>
</protein>
<sequence>MSSDLIKRLFKTLTFVAVVAANGQTTFKCKAFQATLDFNMKFTITPARVNDSKVTSTSRGNAIFPLVYRPGLFNKYTKGTFDPTHQRVLITRPSVHQILRERGILVSVAPIKNPFLKK</sequence>
<evidence type="ECO:0000313" key="1">
    <source>
        <dbReference type="EMBL" id="RDX51343.1"/>
    </source>
</evidence>
<dbReference type="EMBL" id="KZ857395">
    <property type="protein sequence ID" value="RDX51343.1"/>
    <property type="molecule type" value="Genomic_DNA"/>
</dbReference>
<evidence type="ECO:0000313" key="2">
    <source>
        <dbReference type="Proteomes" id="UP000256964"/>
    </source>
</evidence>
<name>A0A371DFQ6_9APHY</name>
<proteinExistence type="predicted"/>
<accession>A0A371DFQ6</accession>
<dbReference type="AlphaFoldDB" id="A0A371DFQ6"/>
<keyword evidence="2" id="KW-1185">Reference proteome</keyword>